<proteinExistence type="predicted"/>
<keyword evidence="2" id="KW-1185">Reference proteome</keyword>
<comment type="caution">
    <text evidence="1">The sequence shown here is derived from an EMBL/GenBank/DDBJ whole genome shotgun (WGS) entry which is preliminary data.</text>
</comment>
<dbReference type="Proteomes" id="UP000308671">
    <property type="component" value="Unassembled WGS sequence"/>
</dbReference>
<accession>A0A4S8RA48</accession>
<dbReference type="EMBL" id="PQXL01000055">
    <property type="protein sequence ID" value="THV53265.1"/>
    <property type="molecule type" value="Genomic_DNA"/>
</dbReference>
<gene>
    <name evidence="1" type="ORF">BGAL_0055g00240</name>
</gene>
<sequence length="83" mass="9612">MTLSDQGLNQCVMTAPCPTAVLRVIKHKAFLDTKKRQTLSREASPLRIFLSEAQRSRLRMDHRFNTYTKNIDPHGTPEERMVQ</sequence>
<reference evidence="1 2" key="1">
    <citation type="submission" date="2017-12" db="EMBL/GenBank/DDBJ databases">
        <title>Comparative genomics of Botrytis spp.</title>
        <authorList>
            <person name="Valero-Jimenez C.A."/>
            <person name="Tapia P."/>
            <person name="Veloso J."/>
            <person name="Silva-Moreno E."/>
            <person name="Staats M."/>
            <person name="Valdes J.H."/>
            <person name="Van Kan J.A.L."/>
        </authorList>
    </citation>
    <scope>NUCLEOTIDE SEQUENCE [LARGE SCALE GENOMIC DNA]</scope>
    <source>
        <strain evidence="1 2">MUCL435</strain>
    </source>
</reference>
<dbReference type="AlphaFoldDB" id="A0A4S8RA48"/>
<name>A0A4S8RA48_9HELO</name>
<protein>
    <submittedName>
        <fullName evidence="1">Uncharacterized protein</fullName>
    </submittedName>
</protein>
<evidence type="ECO:0000313" key="2">
    <source>
        <dbReference type="Proteomes" id="UP000308671"/>
    </source>
</evidence>
<organism evidence="1 2">
    <name type="scientific">Botrytis galanthina</name>
    <dbReference type="NCBI Taxonomy" id="278940"/>
    <lineage>
        <taxon>Eukaryota</taxon>
        <taxon>Fungi</taxon>
        <taxon>Dikarya</taxon>
        <taxon>Ascomycota</taxon>
        <taxon>Pezizomycotina</taxon>
        <taxon>Leotiomycetes</taxon>
        <taxon>Helotiales</taxon>
        <taxon>Sclerotiniaceae</taxon>
        <taxon>Botrytis</taxon>
    </lineage>
</organism>
<evidence type="ECO:0000313" key="1">
    <source>
        <dbReference type="EMBL" id="THV53265.1"/>
    </source>
</evidence>